<accession>A0ABN9UMK2</accession>
<dbReference type="Proteomes" id="UP001189429">
    <property type="component" value="Unassembled WGS sequence"/>
</dbReference>
<dbReference type="SUPFAM" id="SSF52151">
    <property type="entry name" value="FabD/lysophospholipase-like"/>
    <property type="match status" value="1"/>
</dbReference>
<proteinExistence type="predicted"/>
<dbReference type="InterPro" id="IPR014043">
    <property type="entry name" value="Acyl_transferase_dom"/>
</dbReference>
<evidence type="ECO:0000313" key="2">
    <source>
        <dbReference type="EMBL" id="CAK0861132.1"/>
    </source>
</evidence>
<dbReference type="InterPro" id="IPR001227">
    <property type="entry name" value="Ac_transferase_dom_sf"/>
</dbReference>
<evidence type="ECO:0000313" key="3">
    <source>
        <dbReference type="Proteomes" id="UP001189429"/>
    </source>
</evidence>
<comment type="caution">
    <text evidence="2">The sequence shown here is derived from an EMBL/GenBank/DDBJ whole genome shotgun (WGS) entry which is preliminary data.</text>
</comment>
<keyword evidence="3" id="KW-1185">Reference proteome</keyword>
<dbReference type="Gene3D" id="3.30.70.250">
    <property type="entry name" value="Malonyl-CoA ACP transacylase, ACP-binding"/>
    <property type="match status" value="1"/>
</dbReference>
<feature type="domain" description="Malonyl-CoA:ACP transacylase (MAT)" evidence="1">
    <location>
        <begin position="52"/>
        <end position="331"/>
    </location>
</feature>
<protein>
    <recommendedName>
        <fullName evidence="1">Malonyl-CoA:ACP transacylase (MAT) domain-containing protein</fullName>
    </recommendedName>
</protein>
<dbReference type="PANTHER" id="PTHR47170:SF2">
    <property type="entry name" value="MALONYL-COA:ACP TRANSACYLASE (MAT) DOMAIN-CONTAINING PROTEIN"/>
    <property type="match status" value="1"/>
</dbReference>
<reference evidence="2" key="1">
    <citation type="submission" date="2023-10" db="EMBL/GenBank/DDBJ databases">
        <authorList>
            <person name="Chen Y."/>
            <person name="Shah S."/>
            <person name="Dougan E. K."/>
            <person name="Thang M."/>
            <person name="Chan C."/>
        </authorList>
    </citation>
    <scope>NUCLEOTIDE SEQUENCE [LARGE SCALE GENOMIC DNA]</scope>
</reference>
<organism evidence="2 3">
    <name type="scientific">Prorocentrum cordatum</name>
    <dbReference type="NCBI Taxonomy" id="2364126"/>
    <lineage>
        <taxon>Eukaryota</taxon>
        <taxon>Sar</taxon>
        <taxon>Alveolata</taxon>
        <taxon>Dinophyceae</taxon>
        <taxon>Prorocentrales</taxon>
        <taxon>Prorocentraceae</taxon>
        <taxon>Prorocentrum</taxon>
    </lineage>
</organism>
<dbReference type="InterPro" id="IPR016035">
    <property type="entry name" value="Acyl_Trfase/lysoPLipase"/>
</dbReference>
<gene>
    <name evidence="2" type="ORF">PCOR1329_LOCUS49897</name>
</gene>
<dbReference type="PANTHER" id="PTHR47170">
    <property type="entry name" value="MALONYL-COA ACP TRANSACYLASE, ACP-BINDING"/>
    <property type="match status" value="1"/>
</dbReference>
<dbReference type="Pfam" id="PF00698">
    <property type="entry name" value="Acyl_transf_1"/>
    <property type="match status" value="1"/>
</dbReference>
<dbReference type="SMART" id="SM00827">
    <property type="entry name" value="PKS_AT"/>
    <property type="match status" value="1"/>
</dbReference>
<evidence type="ECO:0000259" key="1">
    <source>
        <dbReference type="SMART" id="SM00827"/>
    </source>
</evidence>
<dbReference type="EMBL" id="CAUYUJ010016046">
    <property type="protein sequence ID" value="CAK0861132.1"/>
    <property type="molecule type" value="Genomic_DNA"/>
</dbReference>
<sequence>MHSCIHAQLLHPARDQLHPGVKYCKCYCTSPRGPHLRQTRYSGVKVKDMPKVKDMLQKSKEILGWDVLELCLNGPEEKLEETRYCQPAMFIGGLAGVEKLRAERAEAVDRCSVMAGLSLGEYTALCAAGVMSFEDGLRLVKVRGEAMHEAAAAGRRQLMLSVAGLEEGRVRALCDEATAAEGSGAVCGTVADLFPKGYCVGGTEAAVRELEGLATKAGALQVKVLKTGGAFHTALMQPAQDKLSAAIGEMQPRMRPPAHTVWMNASAEPCRPGCQRPTITALMKRQLTNPVYWEQSVREMQKEGVTEFYECGPMKQIKAMMKRIDPEAWKNTTNVVV</sequence>
<dbReference type="Gene3D" id="3.40.366.10">
    <property type="entry name" value="Malonyl-Coenzyme A Acyl Carrier Protein, domain 2"/>
    <property type="match status" value="1"/>
</dbReference>
<name>A0ABN9UMK2_9DINO</name>
<dbReference type="InterPro" id="IPR052760">
    <property type="entry name" value="Mitochondrial_malonyltrans"/>
</dbReference>